<keyword evidence="2" id="KW-0812">Transmembrane</keyword>
<dbReference type="InterPro" id="IPR012340">
    <property type="entry name" value="NA-bd_OB-fold"/>
</dbReference>
<keyword evidence="2" id="KW-1133">Transmembrane helix</keyword>
<reference evidence="4" key="1">
    <citation type="submission" date="2021-02" db="EMBL/GenBank/DDBJ databases">
        <authorList>
            <person name="Dougan E. K."/>
            <person name="Rhodes N."/>
            <person name="Thang M."/>
            <person name="Chan C."/>
        </authorList>
    </citation>
    <scope>NUCLEOTIDE SEQUENCE</scope>
</reference>
<proteinExistence type="predicted"/>
<gene>
    <name evidence="4" type="ORF">PGLA2088_LOCUS728</name>
</gene>
<dbReference type="InterPro" id="IPR036457">
    <property type="entry name" value="PPM-type-like_dom_sf"/>
</dbReference>
<dbReference type="Proteomes" id="UP000626109">
    <property type="component" value="Unassembled WGS sequence"/>
</dbReference>
<dbReference type="Pfam" id="PF00481">
    <property type="entry name" value="PP2C"/>
    <property type="match status" value="1"/>
</dbReference>
<dbReference type="PANTHER" id="PTHR46565">
    <property type="entry name" value="COLD SHOCK DOMAIN PROTEIN 2"/>
    <property type="match status" value="1"/>
</dbReference>
<dbReference type="InterPro" id="IPR011129">
    <property type="entry name" value="CSD"/>
</dbReference>
<feature type="transmembrane region" description="Helical" evidence="2">
    <location>
        <begin position="591"/>
        <end position="609"/>
    </location>
</feature>
<feature type="transmembrane region" description="Helical" evidence="2">
    <location>
        <begin position="564"/>
        <end position="585"/>
    </location>
</feature>
<organism evidence="4 5">
    <name type="scientific">Polarella glacialis</name>
    <name type="common">Dinoflagellate</name>
    <dbReference type="NCBI Taxonomy" id="89957"/>
    <lineage>
        <taxon>Eukaryota</taxon>
        <taxon>Sar</taxon>
        <taxon>Alveolata</taxon>
        <taxon>Dinophyceae</taxon>
        <taxon>Suessiales</taxon>
        <taxon>Suessiaceae</taxon>
        <taxon>Polarella</taxon>
    </lineage>
</organism>
<dbReference type="AlphaFoldDB" id="A0A813GT80"/>
<dbReference type="PROSITE" id="PS51857">
    <property type="entry name" value="CSD_2"/>
    <property type="match status" value="1"/>
</dbReference>
<dbReference type="InterPro" id="IPR001932">
    <property type="entry name" value="PPM-type_phosphatase-like_dom"/>
</dbReference>
<dbReference type="Gene3D" id="3.60.40.10">
    <property type="entry name" value="PPM-type phosphatase domain"/>
    <property type="match status" value="1"/>
</dbReference>
<evidence type="ECO:0000313" key="5">
    <source>
        <dbReference type="Proteomes" id="UP000626109"/>
    </source>
</evidence>
<feature type="domain" description="CSD" evidence="3">
    <location>
        <begin position="28"/>
        <end position="106"/>
    </location>
</feature>
<sequence>MNAALKRQFEAATAVDAVVDKQIKARGREIGTVEAYDKVKGFGFVWDADEEKIFVHQSQITSQGFRQLVEGQKISFLRGMNRDKPWCEDVRNPDGTPITSETKDKVEEPSVVAKKRRQQLKEQWRNFFEIPQYALKGYAESLPTTGANQDKFVLGETVPQLGKVFVVAHGCAASIGKTGLIIGNECSTFLKDKLPKYIAAAYEEKPDPAAAIASAFEAAESEWMERAKMKSFTDGAEVTIALFVHALNSSGQPCVQLWMGNLGANVVVLINSEGMPVRVMEPHTTVKARALLEQAGFNVSERGTVDVAFAEVGEHRPTTAFRLPASRLIGGRPFKTSKTSPVTAKPEVKKVREWKCVAGEESVLLVFSAEVASVLSDNDVVNAALDAWGGNNSDGLDGWEAASKAVVRTAQAQGPDRDTLHCLAVQCWWQEKPLQRLIARREDKKRSGVPAVEKVKPTDDGMELHGQADEKMLPQVSDDSLSAGAISVALTENSSGVGFSFRFRSLRAGELCFAEWPGSGRVACTRRAPAGSLQALSMAGFGGSILEAVYLLCRGCAPLCRGGVFLIGMVGFGGLILDLVWSQILGRPRKVLVLAVLAVLAGLVVLVEVELRIGFLELTIALFNLSSGSENFSSDHFVFAKGASDNFGSDNSGSDDSGSDNSGPTSGRQTWFTEDVDPNMCMRVCVASLGSCCLAQFGLWLLACLDTRFGWLALQASERATSIFDMQSTVFNMISR</sequence>
<evidence type="ECO:0000259" key="3">
    <source>
        <dbReference type="PROSITE" id="PS51857"/>
    </source>
</evidence>
<dbReference type="SMART" id="SM00357">
    <property type="entry name" value="CSP"/>
    <property type="match status" value="1"/>
</dbReference>
<name>A0A813GT80_POLGL</name>
<feature type="region of interest" description="Disordered" evidence="1">
    <location>
        <begin position="649"/>
        <end position="669"/>
    </location>
</feature>
<dbReference type="InterPro" id="IPR002059">
    <property type="entry name" value="CSP_DNA-bd"/>
</dbReference>
<feature type="non-terminal residue" evidence="4">
    <location>
        <position position="1"/>
    </location>
</feature>
<evidence type="ECO:0000313" key="4">
    <source>
        <dbReference type="EMBL" id="CAE8628439.1"/>
    </source>
</evidence>
<dbReference type="EMBL" id="CAJNNW010000519">
    <property type="protein sequence ID" value="CAE8628439.1"/>
    <property type="molecule type" value="Genomic_DNA"/>
</dbReference>
<accession>A0A813GT80</accession>
<evidence type="ECO:0000256" key="2">
    <source>
        <dbReference type="SAM" id="Phobius"/>
    </source>
</evidence>
<dbReference type="SMART" id="SM00332">
    <property type="entry name" value="PP2Cc"/>
    <property type="match status" value="1"/>
</dbReference>
<dbReference type="SUPFAM" id="SSF50249">
    <property type="entry name" value="Nucleic acid-binding proteins"/>
    <property type="match status" value="1"/>
</dbReference>
<dbReference type="Pfam" id="PF00313">
    <property type="entry name" value="CSD"/>
    <property type="match status" value="1"/>
</dbReference>
<dbReference type="PANTHER" id="PTHR46565:SF20">
    <property type="entry name" value="COLD SHOCK DOMAIN-CONTAINING PROTEIN 4"/>
    <property type="match status" value="1"/>
</dbReference>
<feature type="region of interest" description="Disordered" evidence="1">
    <location>
        <begin position="86"/>
        <end position="107"/>
    </location>
</feature>
<evidence type="ECO:0000256" key="1">
    <source>
        <dbReference type="SAM" id="MobiDB-lite"/>
    </source>
</evidence>
<dbReference type="Gene3D" id="2.40.50.140">
    <property type="entry name" value="Nucleic acid-binding proteins"/>
    <property type="match status" value="1"/>
</dbReference>
<dbReference type="GO" id="GO:0003676">
    <property type="term" value="F:nucleic acid binding"/>
    <property type="evidence" value="ECO:0007669"/>
    <property type="project" value="InterPro"/>
</dbReference>
<protein>
    <recommendedName>
        <fullName evidence="3">CSD domain-containing protein</fullName>
    </recommendedName>
</protein>
<keyword evidence="2" id="KW-0472">Membrane</keyword>
<comment type="caution">
    <text evidence="4">The sequence shown here is derived from an EMBL/GenBank/DDBJ whole genome shotgun (WGS) entry which is preliminary data.</text>
</comment>
<feature type="compositionally biased region" description="Low complexity" evidence="1">
    <location>
        <begin position="649"/>
        <end position="667"/>
    </location>
</feature>